<dbReference type="Gene3D" id="1.10.10.10">
    <property type="entry name" value="Winged helix-like DNA-binding domain superfamily/Winged helix DNA-binding domain"/>
    <property type="match status" value="1"/>
</dbReference>
<dbReference type="InterPro" id="IPR051534">
    <property type="entry name" value="CBASS_pafABC_assoc_protein"/>
</dbReference>
<evidence type="ECO:0000313" key="3">
    <source>
        <dbReference type="Proteomes" id="UP000264002"/>
    </source>
</evidence>
<dbReference type="InterPro" id="IPR036388">
    <property type="entry name" value="WH-like_DNA-bd_sf"/>
</dbReference>
<sequence>MKGERVAQLELLLHSHPEGLRRAEIARRLGVHRSTISRYVDELKQYIDIYEENNLIKIKTREEDENIALSVYESLAFNLSAEMLATSSEYQNPHLASGLRKIAMNMRSYAPKISENIVNLAEQIDKKVQEKKECSKFNSVLEVLIDSWVSGRIVRIVQGLKGFDPIETELAPYFIGFREEDTGGRHPISVTGRLRHTTEIITIDISTITSAIILDETYTIPDNLKPFKFHEPEEHYEAIDMIPLSLRLKERSAMNVFRSVVHGTPVFEKLEDGTLICNLDAENSIELYLRIIQCGDSVEILGPDSFRKKFCKMLNKILALYQS</sequence>
<organism evidence="2 3">
    <name type="scientific">Sphaerochaeta halotolerans</name>
    <dbReference type="NCBI Taxonomy" id="2293840"/>
    <lineage>
        <taxon>Bacteria</taxon>
        <taxon>Pseudomonadati</taxon>
        <taxon>Spirochaetota</taxon>
        <taxon>Spirochaetia</taxon>
        <taxon>Spirochaetales</taxon>
        <taxon>Sphaerochaetaceae</taxon>
        <taxon>Sphaerochaeta</taxon>
    </lineage>
</organism>
<dbReference type="InterPro" id="IPR013196">
    <property type="entry name" value="HTH_11"/>
</dbReference>
<reference evidence="3" key="1">
    <citation type="submission" date="2018-08" db="EMBL/GenBank/DDBJ databases">
        <authorList>
            <person name="Grouzdev D.S."/>
            <person name="Krutkina M.S."/>
        </authorList>
    </citation>
    <scope>NUCLEOTIDE SEQUENCE [LARGE SCALE GENOMIC DNA]</scope>
    <source>
        <strain evidence="3">4-11</strain>
    </source>
</reference>
<feature type="domain" description="Helix-turn-helix type 11" evidence="1">
    <location>
        <begin position="9"/>
        <end position="52"/>
    </location>
</feature>
<dbReference type="EMBL" id="QUWK01000001">
    <property type="protein sequence ID" value="RFU96151.1"/>
    <property type="molecule type" value="Genomic_DNA"/>
</dbReference>
<dbReference type="PANTHER" id="PTHR34580">
    <property type="match status" value="1"/>
</dbReference>
<evidence type="ECO:0000259" key="1">
    <source>
        <dbReference type="Pfam" id="PF08279"/>
    </source>
</evidence>
<dbReference type="RefSeq" id="WP_117328972.1">
    <property type="nucleotide sequence ID" value="NZ_QUWK01000001.1"/>
</dbReference>
<dbReference type="PANTHER" id="PTHR34580:SF1">
    <property type="entry name" value="PROTEIN PAFC"/>
    <property type="match status" value="1"/>
</dbReference>
<name>A0A372MK50_9SPIR</name>
<evidence type="ECO:0000313" key="2">
    <source>
        <dbReference type="EMBL" id="RFU96151.1"/>
    </source>
</evidence>
<reference evidence="2 3" key="2">
    <citation type="submission" date="2018-09" db="EMBL/GenBank/DDBJ databases">
        <title>Genome of Sphaerochaeta halotolerans strain 4-11.</title>
        <authorList>
            <person name="Nazina T.N."/>
            <person name="Sokolova D.S."/>
        </authorList>
    </citation>
    <scope>NUCLEOTIDE SEQUENCE [LARGE SCALE GENOMIC DNA]</scope>
    <source>
        <strain evidence="2 3">4-11</strain>
    </source>
</reference>
<gene>
    <name evidence="2" type="ORF">DYP60_00850</name>
</gene>
<dbReference type="Pfam" id="PF08279">
    <property type="entry name" value="HTH_11"/>
    <property type="match status" value="1"/>
</dbReference>
<dbReference type="AlphaFoldDB" id="A0A372MK50"/>
<dbReference type="OrthoDB" id="367223at2"/>
<dbReference type="InterPro" id="IPR036390">
    <property type="entry name" value="WH_DNA-bd_sf"/>
</dbReference>
<keyword evidence="3" id="KW-1185">Reference proteome</keyword>
<accession>A0A372MK50</accession>
<dbReference type="SUPFAM" id="SSF46785">
    <property type="entry name" value="Winged helix' DNA-binding domain"/>
    <property type="match status" value="1"/>
</dbReference>
<comment type="caution">
    <text evidence="2">The sequence shown here is derived from an EMBL/GenBank/DDBJ whole genome shotgun (WGS) entry which is preliminary data.</text>
</comment>
<protein>
    <submittedName>
        <fullName evidence="2">WYL domain-containing protein</fullName>
    </submittedName>
</protein>
<dbReference type="Proteomes" id="UP000264002">
    <property type="component" value="Unassembled WGS sequence"/>
</dbReference>
<proteinExistence type="predicted"/>